<sequence>MTEHELQIKIEAVIWSEGMEWKMDIEYFEDIGWGPFLILSEKLEADDETI</sequence>
<protein>
    <submittedName>
        <fullName evidence="1">Uncharacterized protein</fullName>
    </submittedName>
</protein>
<organism evidence="1">
    <name type="scientific">marine sediment metagenome</name>
    <dbReference type="NCBI Taxonomy" id="412755"/>
    <lineage>
        <taxon>unclassified sequences</taxon>
        <taxon>metagenomes</taxon>
        <taxon>ecological metagenomes</taxon>
    </lineage>
</organism>
<dbReference type="EMBL" id="BARS01011537">
    <property type="protein sequence ID" value="GAF91029.1"/>
    <property type="molecule type" value="Genomic_DNA"/>
</dbReference>
<gene>
    <name evidence="1" type="ORF">S01H1_20948</name>
</gene>
<dbReference type="AlphaFoldDB" id="X0TCV5"/>
<reference evidence="1" key="1">
    <citation type="journal article" date="2014" name="Front. Microbiol.">
        <title>High frequency of phylogenetically diverse reductive dehalogenase-homologous genes in deep subseafloor sedimentary metagenomes.</title>
        <authorList>
            <person name="Kawai M."/>
            <person name="Futagami T."/>
            <person name="Toyoda A."/>
            <person name="Takaki Y."/>
            <person name="Nishi S."/>
            <person name="Hori S."/>
            <person name="Arai W."/>
            <person name="Tsubouchi T."/>
            <person name="Morono Y."/>
            <person name="Uchiyama I."/>
            <person name="Ito T."/>
            <person name="Fujiyama A."/>
            <person name="Inagaki F."/>
            <person name="Takami H."/>
        </authorList>
    </citation>
    <scope>NUCLEOTIDE SEQUENCE</scope>
    <source>
        <strain evidence="1">Expedition CK06-06</strain>
    </source>
</reference>
<proteinExistence type="predicted"/>
<comment type="caution">
    <text evidence="1">The sequence shown here is derived from an EMBL/GenBank/DDBJ whole genome shotgun (WGS) entry which is preliminary data.</text>
</comment>
<accession>X0TCV5</accession>
<evidence type="ECO:0000313" key="1">
    <source>
        <dbReference type="EMBL" id="GAF91029.1"/>
    </source>
</evidence>
<name>X0TCV5_9ZZZZ</name>